<evidence type="ECO:0000313" key="21">
    <source>
        <dbReference type="EMBL" id="MTH47199.1"/>
    </source>
</evidence>
<dbReference type="AlphaFoldDB" id="A0A6L6IKY9"/>
<dbReference type="GO" id="GO:0005886">
    <property type="term" value="C:plasma membrane"/>
    <property type="evidence" value="ECO:0007669"/>
    <property type="project" value="UniProtKB-SubCell"/>
</dbReference>
<evidence type="ECO:0000256" key="7">
    <source>
        <dbReference type="ARBA" id="ARBA00022516"/>
    </source>
</evidence>
<evidence type="ECO:0000256" key="11">
    <source>
        <dbReference type="ARBA" id="ARBA00022679"/>
    </source>
</evidence>
<dbReference type="EC" id="2.4.2.43" evidence="4 19"/>
<evidence type="ECO:0000256" key="13">
    <source>
        <dbReference type="ARBA" id="ARBA00022985"/>
    </source>
</evidence>
<dbReference type="OrthoDB" id="9775035at2"/>
<keyword evidence="14 19" id="KW-1133">Transmembrane helix</keyword>
<dbReference type="GO" id="GO:0009245">
    <property type="term" value="P:lipid A biosynthetic process"/>
    <property type="evidence" value="ECO:0007669"/>
    <property type="project" value="UniProtKB-UniRule"/>
</dbReference>
<feature type="transmembrane region" description="Helical" evidence="19">
    <location>
        <begin position="138"/>
        <end position="156"/>
    </location>
</feature>
<feature type="transmembrane region" description="Helical" evidence="19">
    <location>
        <begin position="111"/>
        <end position="131"/>
    </location>
</feature>
<dbReference type="GO" id="GO:0006493">
    <property type="term" value="P:protein O-linked glycosylation"/>
    <property type="evidence" value="ECO:0007669"/>
    <property type="project" value="InterPro"/>
</dbReference>
<proteinExistence type="inferred from homology"/>
<keyword evidence="16 19" id="KW-0472">Membrane</keyword>
<keyword evidence="15 19" id="KW-0443">Lipid metabolism</keyword>
<feature type="transmembrane region" description="Helical" evidence="19">
    <location>
        <begin position="204"/>
        <end position="227"/>
    </location>
</feature>
<evidence type="ECO:0000256" key="1">
    <source>
        <dbReference type="ARBA" id="ARBA00004429"/>
    </source>
</evidence>
<evidence type="ECO:0000256" key="17">
    <source>
        <dbReference type="ARBA" id="ARBA00025446"/>
    </source>
</evidence>
<keyword evidence="13 19" id="KW-0448">Lipopolysaccharide biosynthesis</keyword>
<comment type="catalytic activity">
    <reaction evidence="18 19">
        <text>4-amino-4-deoxy-alpha-L-arabinopyranosyl di-trans,octa-cis-undecaprenyl phosphate + lipid IVA = lipid IIA + di-trans,octa-cis-undecaprenyl phosphate.</text>
        <dbReference type="EC" id="2.4.2.43"/>
    </reaction>
</comment>
<keyword evidence="6 19" id="KW-1003">Cell membrane</keyword>
<evidence type="ECO:0000256" key="14">
    <source>
        <dbReference type="ARBA" id="ARBA00022989"/>
    </source>
</evidence>
<comment type="pathway">
    <text evidence="2 19">Lipopolysaccharide metabolism; 4-amino-4-deoxy-beta-L-arabinose-lipid A biosynthesis.</text>
</comment>
<evidence type="ECO:0000256" key="16">
    <source>
        <dbReference type="ARBA" id="ARBA00023136"/>
    </source>
</evidence>
<evidence type="ECO:0000256" key="15">
    <source>
        <dbReference type="ARBA" id="ARBA00023098"/>
    </source>
</evidence>
<keyword evidence="12 19" id="KW-0812">Transmembrane</keyword>
<keyword evidence="10 19" id="KW-0328">Glycosyltransferase</keyword>
<evidence type="ECO:0000256" key="2">
    <source>
        <dbReference type="ARBA" id="ARBA00005200"/>
    </source>
</evidence>
<keyword evidence="22" id="KW-1185">Reference proteome</keyword>
<dbReference type="RefSeq" id="WP_155108799.1">
    <property type="nucleotide sequence ID" value="NZ_WMJZ01000017.1"/>
</dbReference>
<keyword evidence="7 19" id="KW-0444">Lipid biosynthesis</keyword>
<evidence type="ECO:0000256" key="9">
    <source>
        <dbReference type="ARBA" id="ARBA00022556"/>
    </source>
</evidence>
<evidence type="ECO:0000256" key="19">
    <source>
        <dbReference type="HAMAP-Rule" id="MF_01165"/>
    </source>
</evidence>
<evidence type="ECO:0000256" key="4">
    <source>
        <dbReference type="ARBA" id="ARBA00012056"/>
    </source>
</evidence>
<sequence>MKNSRYVVYLAGLFALYYLLPLNFRLLWQPDETRYAEISREMLASGDWVVPHFLGVRYFEKPIVGYWINSAGQWLFGHNNFGVRSGAVFSTLITALLVAWLAWQIFRSKHIAALAPVIFLTSLLVYGVGTYAVLDPMITLWLALAMCSFWSAAAARTRRERLAGYALLGVACGLGVMTKGFLALAVPVVSVLPWVIARKRWREVLVYGWVAVAVCALVVLPWGLAIAQREPDFWRYFFWVEHIQRFAEDNAQHKAPFWYYLPFLLAGSLPWLALLPGALKGGWSERAEGRGALYLLGWVVMPLLFFSVAKGKLPTYILPCFAPLSILMARYALEAVKAGGRALRLNGALNLAFGLTGLVAVLVVSPWGLLRQPLWSHGELYKCLLAAVAFAVWALAGCLAMRDRGRRWLLSALCPLGLALLVGGSIPEQIMDKKQPQFMIAAVSESLASSRYVLTNSVGIGSGLAWTLKRDDIIMYDRQGELRYGLSWPDARGKFISGKAFGDWLAEHRPLGPVSLVLALGKGESMDDLALPAPDDFYVLGQVVFIQYLPQ</sequence>
<dbReference type="EMBL" id="WMJZ01000017">
    <property type="protein sequence ID" value="MTH47199.1"/>
    <property type="molecule type" value="Genomic_DNA"/>
</dbReference>
<name>A0A6L6IKY9_9ENTR</name>
<keyword evidence="9 19" id="KW-0441">Lipid A biosynthesis</keyword>
<evidence type="ECO:0000313" key="22">
    <source>
        <dbReference type="Proteomes" id="UP000477739"/>
    </source>
</evidence>
<dbReference type="GO" id="GO:0103015">
    <property type="term" value="F:4-amino-4-deoxy-L-arabinose transferase activity"/>
    <property type="evidence" value="ECO:0007669"/>
    <property type="project" value="UniProtKB-EC"/>
</dbReference>
<evidence type="ECO:0000259" key="20">
    <source>
        <dbReference type="Pfam" id="PF02366"/>
    </source>
</evidence>
<comment type="function">
    <text evidence="17 19">Catalyzes the transfer of the L-Ara4N moiety of the glycolipid undecaprenyl phosphate-alpha-L-Ara4N to lipid A. The modified arabinose is attached to lipid A and is required for resistance to polymyxin and cationic antimicrobial peptides.</text>
</comment>
<feature type="transmembrane region" description="Helical" evidence="19">
    <location>
        <begin position="6"/>
        <end position="24"/>
    </location>
</feature>
<dbReference type="InterPro" id="IPR022839">
    <property type="entry name" value="ArnT"/>
</dbReference>
<protein>
    <recommendedName>
        <fullName evidence="5 19">Undecaprenyl phosphate-alpha-4-amino-4-deoxy-L-arabinose arabinosyl transferase</fullName>
        <ecNumber evidence="4 19">2.4.2.43</ecNumber>
    </recommendedName>
    <alternativeName>
        <fullName evidence="19">4-amino-4-deoxy-L-arabinose lipid A transferase</fullName>
    </alternativeName>
    <alternativeName>
        <fullName evidence="19">Lipid IV(A) 4-amino-4-deoxy-L-arabinosyltransferase</fullName>
    </alternativeName>
    <alternativeName>
        <fullName evidence="19">Undecaprenyl phosphate-alpha-L-Ara4N transferase</fullName>
    </alternativeName>
</protein>
<dbReference type="Pfam" id="PF02366">
    <property type="entry name" value="PMT"/>
    <property type="match status" value="1"/>
</dbReference>
<dbReference type="GO" id="GO:0000030">
    <property type="term" value="F:mannosyltransferase activity"/>
    <property type="evidence" value="ECO:0007669"/>
    <property type="project" value="InterPro"/>
</dbReference>
<dbReference type="GO" id="GO:0010041">
    <property type="term" value="P:response to iron(III) ion"/>
    <property type="evidence" value="ECO:0007669"/>
    <property type="project" value="TreeGrafter"/>
</dbReference>
<keyword evidence="8" id="KW-0997">Cell inner membrane</keyword>
<dbReference type="InterPro" id="IPR050297">
    <property type="entry name" value="LipidA_mod_glycosyltrf_83"/>
</dbReference>
<reference evidence="21 22" key="1">
    <citation type="submission" date="2019-11" db="EMBL/GenBank/DDBJ databases">
        <title>Escherichia alba sp. nov. isolated from the gut of plastic-eating superworms Zophobas atratus.</title>
        <authorList>
            <person name="Yang Y."/>
        </authorList>
    </citation>
    <scope>NUCLEOTIDE SEQUENCE [LARGE SCALE GENOMIC DNA]</scope>
    <source>
        <strain evidence="22">BIT-B35</strain>
    </source>
</reference>
<feature type="transmembrane region" description="Helical" evidence="19">
    <location>
        <begin position="86"/>
        <end position="105"/>
    </location>
</feature>
<evidence type="ECO:0000256" key="6">
    <source>
        <dbReference type="ARBA" id="ARBA00022475"/>
    </source>
</evidence>
<feature type="transmembrane region" description="Helical" evidence="19">
    <location>
        <begin position="384"/>
        <end position="401"/>
    </location>
</feature>
<evidence type="ECO:0000256" key="12">
    <source>
        <dbReference type="ARBA" id="ARBA00022692"/>
    </source>
</evidence>
<feature type="transmembrane region" description="Helical" evidence="19">
    <location>
        <begin position="291"/>
        <end position="309"/>
    </location>
</feature>
<feature type="transmembrane region" description="Helical" evidence="19">
    <location>
        <begin position="408"/>
        <end position="426"/>
    </location>
</feature>
<evidence type="ECO:0000256" key="18">
    <source>
        <dbReference type="ARBA" id="ARBA00034054"/>
    </source>
</evidence>
<dbReference type="GO" id="GO:0009103">
    <property type="term" value="P:lipopolysaccharide biosynthetic process"/>
    <property type="evidence" value="ECO:0007669"/>
    <property type="project" value="UniProtKB-KW"/>
</dbReference>
<gene>
    <name evidence="19 21" type="primary">arnT</name>
    <name evidence="21" type="ORF">GJV78_13215</name>
</gene>
<evidence type="ECO:0000256" key="3">
    <source>
        <dbReference type="ARBA" id="ARBA00010814"/>
    </source>
</evidence>
<evidence type="ECO:0000256" key="8">
    <source>
        <dbReference type="ARBA" id="ARBA00022519"/>
    </source>
</evidence>
<dbReference type="InterPro" id="IPR003342">
    <property type="entry name" value="ArnT-like_N"/>
</dbReference>
<dbReference type="PANTHER" id="PTHR33908:SF3">
    <property type="entry name" value="UNDECAPRENYL PHOSPHATE-ALPHA-4-AMINO-4-DEOXY-L-ARABINOSE ARABINOSYL TRANSFERASE"/>
    <property type="match status" value="1"/>
</dbReference>
<dbReference type="Proteomes" id="UP000477739">
    <property type="component" value="Unassembled WGS sequence"/>
</dbReference>
<comment type="subcellular location">
    <subcellularLocation>
        <location evidence="1">Cell inner membrane</location>
        <topology evidence="1">Multi-pass membrane protein</topology>
    </subcellularLocation>
    <subcellularLocation>
        <location evidence="19">Cell membrane</location>
        <topology evidence="19">Multi-pass membrane protein</topology>
    </subcellularLocation>
</comment>
<feature type="transmembrane region" description="Helical" evidence="19">
    <location>
        <begin position="257"/>
        <end position="279"/>
    </location>
</feature>
<feature type="transmembrane region" description="Helical" evidence="19">
    <location>
        <begin position="345"/>
        <end position="364"/>
    </location>
</feature>
<dbReference type="PANTHER" id="PTHR33908">
    <property type="entry name" value="MANNOSYLTRANSFERASE YKCB-RELATED"/>
    <property type="match status" value="1"/>
</dbReference>
<comment type="similarity">
    <text evidence="3 19">Belongs to the glycosyltransferase 83 family.</text>
</comment>
<keyword evidence="11 19" id="KW-0808">Transferase</keyword>
<feature type="transmembrane region" description="Helical" evidence="19">
    <location>
        <begin position="162"/>
        <end position="192"/>
    </location>
</feature>
<evidence type="ECO:0000256" key="5">
    <source>
        <dbReference type="ARBA" id="ARBA00015532"/>
    </source>
</evidence>
<feature type="domain" description="ArnT-like N-terminal" evidence="20">
    <location>
        <begin position="4"/>
        <end position="237"/>
    </location>
</feature>
<accession>A0A6L6IKY9</accession>
<dbReference type="UniPathway" id="UPA00037"/>
<dbReference type="HAMAP" id="MF_01165">
    <property type="entry name" value="ArnT_transfer"/>
    <property type="match status" value="1"/>
</dbReference>
<dbReference type="NCBIfam" id="NF009784">
    <property type="entry name" value="PRK13279.1"/>
    <property type="match status" value="1"/>
</dbReference>
<organism evidence="21 22">
    <name type="scientific">Intestinirhabdus alba</name>
    <dbReference type="NCBI Taxonomy" id="2899544"/>
    <lineage>
        <taxon>Bacteria</taxon>
        <taxon>Pseudomonadati</taxon>
        <taxon>Pseudomonadota</taxon>
        <taxon>Gammaproteobacteria</taxon>
        <taxon>Enterobacterales</taxon>
        <taxon>Enterobacteriaceae</taxon>
        <taxon>Intestinirhabdus</taxon>
    </lineage>
</organism>
<evidence type="ECO:0000256" key="10">
    <source>
        <dbReference type="ARBA" id="ARBA00022676"/>
    </source>
</evidence>
<comment type="caution">
    <text evidence="21">The sequence shown here is derived from an EMBL/GenBank/DDBJ whole genome shotgun (WGS) entry which is preliminary data.</text>
</comment>